<dbReference type="Gene3D" id="1.10.1200.10">
    <property type="entry name" value="ACP-like"/>
    <property type="match status" value="1"/>
</dbReference>
<evidence type="ECO:0000259" key="1">
    <source>
        <dbReference type="PROSITE" id="PS50075"/>
    </source>
</evidence>
<sequence>MQVDVRSDVREFIVDNFLFREDRETVSDTESLLENGLMDSTGVLELVAFLESDIGIEIQDNEIVPENFDSIENISNYANAKLSKNSN</sequence>
<proteinExistence type="predicted"/>
<dbReference type="SUPFAM" id="SSF47336">
    <property type="entry name" value="ACP-like"/>
    <property type="match status" value="1"/>
</dbReference>
<dbReference type="RefSeq" id="WP_271088464.1">
    <property type="nucleotide sequence ID" value="NZ_JAPJZH010000003.1"/>
</dbReference>
<name>A0ABT4VJN2_9HYPH</name>
<dbReference type="Proteomes" id="UP001148313">
    <property type="component" value="Unassembled WGS sequence"/>
</dbReference>
<keyword evidence="3" id="KW-1185">Reference proteome</keyword>
<dbReference type="EMBL" id="JAPJZH010000003">
    <property type="protein sequence ID" value="MDA4844917.1"/>
    <property type="molecule type" value="Genomic_DNA"/>
</dbReference>
<dbReference type="InterPro" id="IPR009081">
    <property type="entry name" value="PP-bd_ACP"/>
</dbReference>
<comment type="caution">
    <text evidence="2">The sequence shown here is derived from an EMBL/GenBank/DDBJ whole genome shotgun (WGS) entry which is preliminary data.</text>
</comment>
<protein>
    <submittedName>
        <fullName evidence="2">Acyl carrier protein</fullName>
    </submittedName>
</protein>
<evidence type="ECO:0000313" key="2">
    <source>
        <dbReference type="EMBL" id="MDA4844917.1"/>
    </source>
</evidence>
<feature type="domain" description="Carrier" evidence="1">
    <location>
        <begin position="4"/>
        <end position="82"/>
    </location>
</feature>
<gene>
    <name evidence="2" type="ORF">OOZ53_06120</name>
</gene>
<evidence type="ECO:0000313" key="3">
    <source>
        <dbReference type="Proteomes" id="UP001148313"/>
    </source>
</evidence>
<dbReference type="PROSITE" id="PS50075">
    <property type="entry name" value="CARRIER"/>
    <property type="match status" value="1"/>
</dbReference>
<reference evidence="2" key="1">
    <citation type="submission" date="2022-11" db="EMBL/GenBank/DDBJ databases">
        <title>Hoeflea poritis sp. nov., isolated from scleractinian coral Porites lutea.</title>
        <authorList>
            <person name="Zhang G."/>
            <person name="Wei Q."/>
            <person name="Cai L."/>
        </authorList>
    </citation>
    <scope>NUCLEOTIDE SEQUENCE</scope>
    <source>
        <strain evidence="2">E7-10</strain>
    </source>
</reference>
<organism evidence="2 3">
    <name type="scientific">Hoeflea poritis</name>
    <dbReference type="NCBI Taxonomy" id="2993659"/>
    <lineage>
        <taxon>Bacteria</taxon>
        <taxon>Pseudomonadati</taxon>
        <taxon>Pseudomonadota</taxon>
        <taxon>Alphaproteobacteria</taxon>
        <taxon>Hyphomicrobiales</taxon>
        <taxon>Rhizobiaceae</taxon>
        <taxon>Hoeflea</taxon>
    </lineage>
</organism>
<dbReference type="InterPro" id="IPR036736">
    <property type="entry name" value="ACP-like_sf"/>
</dbReference>
<accession>A0ABT4VJN2</accession>